<dbReference type="InterPro" id="IPR006015">
    <property type="entry name" value="Universal_stress_UspA"/>
</dbReference>
<organism evidence="3 4">
    <name type="scientific">Halococcus hamelinensis 100A6</name>
    <dbReference type="NCBI Taxonomy" id="1132509"/>
    <lineage>
        <taxon>Archaea</taxon>
        <taxon>Methanobacteriati</taxon>
        <taxon>Methanobacteriota</taxon>
        <taxon>Stenosarchaea group</taxon>
        <taxon>Halobacteria</taxon>
        <taxon>Halobacteriales</taxon>
        <taxon>Halococcaceae</taxon>
        <taxon>Halococcus</taxon>
    </lineage>
</organism>
<dbReference type="Gene3D" id="3.40.50.620">
    <property type="entry name" value="HUPs"/>
    <property type="match status" value="1"/>
</dbReference>
<dbReference type="InterPro" id="IPR006016">
    <property type="entry name" value="UspA"/>
</dbReference>
<dbReference type="CDD" id="cd00293">
    <property type="entry name" value="USP-like"/>
    <property type="match status" value="1"/>
</dbReference>
<evidence type="ECO:0000259" key="2">
    <source>
        <dbReference type="Pfam" id="PF00582"/>
    </source>
</evidence>
<reference evidence="3 4" key="1">
    <citation type="journal article" date="2014" name="PLoS Genet.">
        <title>Phylogenetically driven sequencing of extremely halophilic archaea reveals strategies for static and dynamic osmo-response.</title>
        <authorList>
            <person name="Becker E.A."/>
            <person name="Seitzer P.M."/>
            <person name="Tritt A."/>
            <person name="Larsen D."/>
            <person name="Krusor M."/>
            <person name="Yao A.I."/>
            <person name="Wu D."/>
            <person name="Madern D."/>
            <person name="Eisen J.A."/>
            <person name="Darling A.E."/>
            <person name="Facciotti M.T."/>
        </authorList>
    </citation>
    <scope>NUCLEOTIDE SEQUENCE [LARGE SCALE GENOMIC DNA]</scope>
    <source>
        <strain evidence="3 4">100A6</strain>
    </source>
</reference>
<evidence type="ECO:0000256" key="1">
    <source>
        <dbReference type="ARBA" id="ARBA00008791"/>
    </source>
</evidence>
<dbReference type="PANTHER" id="PTHR46268">
    <property type="entry name" value="STRESS RESPONSE PROTEIN NHAX"/>
    <property type="match status" value="1"/>
</dbReference>
<dbReference type="SUPFAM" id="SSF52402">
    <property type="entry name" value="Adenine nucleotide alpha hydrolases-like"/>
    <property type="match status" value="1"/>
</dbReference>
<dbReference type="Pfam" id="PF00582">
    <property type="entry name" value="Usp"/>
    <property type="match status" value="1"/>
</dbReference>
<dbReference type="PRINTS" id="PR01438">
    <property type="entry name" value="UNVRSLSTRESS"/>
</dbReference>
<proteinExistence type="inferred from homology"/>
<protein>
    <recommendedName>
        <fullName evidence="2">UspA domain-containing protein</fullName>
    </recommendedName>
</protein>
<dbReference type="EMBL" id="AOMB01000043">
    <property type="protein sequence ID" value="EMA35675.1"/>
    <property type="molecule type" value="Genomic_DNA"/>
</dbReference>
<dbReference type="eggNOG" id="arCOG02053">
    <property type="taxonomic scope" value="Archaea"/>
</dbReference>
<comment type="caution">
    <text evidence="3">The sequence shown here is derived from an EMBL/GenBank/DDBJ whole genome shotgun (WGS) entry which is preliminary data.</text>
</comment>
<evidence type="ECO:0000313" key="4">
    <source>
        <dbReference type="Proteomes" id="UP000011566"/>
    </source>
</evidence>
<evidence type="ECO:0000313" key="3">
    <source>
        <dbReference type="EMBL" id="EMA35675.1"/>
    </source>
</evidence>
<sequence>MPFDDSRQARSALDHALAEYPDDEITAIHVLDPAEWGYDSAEGGLGKRWHDEAIEKSEAVEGAATEMADERGVDITTVVEDGVPSETVVEYADEHDIDHIVVGSHGRSGATRLLLGSVAEAIARNTSLPVTIVG</sequence>
<dbReference type="PATRIC" id="fig|1132509.6.peg.3720"/>
<dbReference type="Proteomes" id="UP000011566">
    <property type="component" value="Unassembled WGS sequence"/>
</dbReference>
<accession>M0LU97</accession>
<dbReference type="PANTHER" id="PTHR46268:SF24">
    <property type="entry name" value="UNIVERSAL STRESS PROTEIN"/>
    <property type="match status" value="1"/>
</dbReference>
<gene>
    <name evidence="3" type="ORF">C447_15994</name>
</gene>
<feature type="domain" description="UspA" evidence="2">
    <location>
        <begin position="2"/>
        <end position="133"/>
    </location>
</feature>
<name>M0LU97_9EURY</name>
<keyword evidence="4" id="KW-1185">Reference proteome</keyword>
<dbReference type="AlphaFoldDB" id="M0LU97"/>
<comment type="similarity">
    <text evidence="1">Belongs to the universal stress protein A family.</text>
</comment>
<dbReference type="InterPro" id="IPR014729">
    <property type="entry name" value="Rossmann-like_a/b/a_fold"/>
</dbReference>